<feature type="region of interest" description="Disordered" evidence="6">
    <location>
        <begin position="173"/>
        <end position="193"/>
    </location>
</feature>
<dbReference type="EC" id="4.2.1.96" evidence="3"/>
<dbReference type="SUPFAM" id="SSF55248">
    <property type="entry name" value="PCD-like"/>
    <property type="match status" value="1"/>
</dbReference>
<proteinExistence type="inferred from homology"/>
<comment type="similarity">
    <text evidence="2">Belongs to the pterin-4-alpha-carbinolamine dehydratase family.</text>
</comment>
<name>A0A136JE03_9PEZI</name>
<dbReference type="EMBL" id="KQ964246">
    <property type="protein sequence ID" value="KXJ95382.1"/>
    <property type="molecule type" value="Genomic_DNA"/>
</dbReference>
<dbReference type="Pfam" id="PF01329">
    <property type="entry name" value="Pterin_4a"/>
    <property type="match status" value="1"/>
</dbReference>
<dbReference type="Gene3D" id="3.30.1360.20">
    <property type="entry name" value="Transcriptional coactivator/pterin dehydratase"/>
    <property type="match status" value="1"/>
</dbReference>
<dbReference type="InterPro" id="IPR036428">
    <property type="entry name" value="PCD_sf"/>
</dbReference>
<evidence type="ECO:0000256" key="5">
    <source>
        <dbReference type="ARBA" id="ARBA00030497"/>
    </source>
</evidence>
<dbReference type="OrthoDB" id="277398at2759"/>
<dbReference type="GO" id="GO:0008124">
    <property type="term" value="F:4-alpha-hydroxytetrahydrobiopterin dehydratase activity"/>
    <property type="evidence" value="ECO:0007669"/>
    <property type="project" value="UniProtKB-EC"/>
</dbReference>
<organism evidence="7 8">
    <name type="scientific">Microdochium bolleyi</name>
    <dbReference type="NCBI Taxonomy" id="196109"/>
    <lineage>
        <taxon>Eukaryota</taxon>
        <taxon>Fungi</taxon>
        <taxon>Dikarya</taxon>
        <taxon>Ascomycota</taxon>
        <taxon>Pezizomycotina</taxon>
        <taxon>Sordariomycetes</taxon>
        <taxon>Xylariomycetidae</taxon>
        <taxon>Xylariales</taxon>
        <taxon>Microdochiaceae</taxon>
        <taxon>Microdochium</taxon>
    </lineage>
</organism>
<dbReference type="PANTHER" id="PTHR12599:SF0">
    <property type="entry name" value="PTERIN-4-ALPHA-CARBINOLAMINE DEHYDRATASE"/>
    <property type="match status" value="1"/>
</dbReference>
<accession>A0A136JE03</accession>
<dbReference type="CDD" id="cd00488">
    <property type="entry name" value="PCD_DCoH"/>
    <property type="match status" value="1"/>
</dbReference>
<evidence type="ECO:0000313" key="8">
    <source>
        <dbReference type="Proteomes" id="UP000070501"/>
    </source>
</evidence>
<dbReference type="GO" id="GO:0006729">
    <property type="term" value="P:tetrahydrobiopterin biosynthetic process"/>
    <property type="evidence" value="ECO:0007669"/>
    <property type="project" value="InterPro"/>
</dbReference>
<evidence type="ECO:0000313" key="7">
    <source>
        <dbReference type="EMBL" id="KXJ95382.1"/>
    </source>
</evidence>
<feature type="compositionally biased region" description="Polar residues" evidence="6">
    <location>
        <begin position="173"/>
        <end position="184"/>
    </location>
</feature>
<dbReference type="InterPro" id="IPR001533">
    <property type="entry name" value="Pterin_deHydtase"/>
</dbReference>
<comment type="catalytic activity">
    <reaction evidence="1">
        <text>(4aS,6R)-4a-hydroxy-L-erythro-5,6,7,8-tetrahydrobiopterin = (6R)-L-erythro-6,7-dihydrobiopterin + H2O</text>
        <dbReference type="Rhea" id="RHEA:11920"/>
        <dbReference type="ChEBI" id="CHEBI:15377"/>
        <dbReference type="ChEBI" id="CHEBI:15642"/>
        <dbReference type="ChEBI" id="CHEBI:43120"/>
        <dbReference type="EC" id="4.2.1.96"/>
    </reaction>
</comment>
<feature type="region of interest" description="Disordered" evidence="6">
    <location>
        <begin position="209"/>
        <end position="232"/>
    </location>
</feature>
<dbReference type="STRING" id="196109.A0A136JE03"/>
<dbReference type="InParanoid" id="A0A136JE03"/>
<protein>
    <recommendedName>
        <fullName evidence="3">4a-hydroxytetrahydrobiopterin dehydratase</fullName>
        <ecNumber evidence="3">4.2.1.96</ecNumber>
    </recommendedName>
    <alternativeName>
        <fullName evidence="5">4-alpha-hydroxy-tetrahydropterin dehydratase</fullName>
    </alternativeName>
</protein>
<evidence type="ECO:0000256" key="4">
    <source>
        <dbReference type="ARBA" id="ARBA00023239"/>
    </source>
</evidence>
<reference evidence="8" key="1">
    <citation type="submission" date="2016-02" db="EMBL/GenBank/DDBJ databases">
        <title>Draft genome sequence of Microdochium bolleyi, a fungal endophyte of beachgrass.</title>
        <authorList>
            <consortium name="DOE Joint Genome Institute"/>
            <person name="David A.S."/>
            <person name="May G."/>
            <person name="Haridas S."/>
            <person name="Lim J."/>
            <person name="Wang M."/>
            <person name="Labutti K."/>
            <person name="Lipzen A."/>
            <person name="Barry K."/>
            <person name="Grigoriev I.V."/>
        </authorList>
    </citation>
    <scope>NUCLEOTIDE SEQUENCE [LARGE SCALE GENOMIC DNA]</scope>
    <source>
        <strain evidence="8">J235TASD1</strain>
    </source>
</reference>
<keyword evidence="8" id="KW-1185">Reference proteome</keyword>
<evidence type="ECO:0000256" key="1">
    <source>
        <dbReference type="ARBA" id="ARBA00001554"/>
    </source>
</evidence>
<evidence type="ECO:0000256" key="2">
    <source>
        <dbReference type="ARBA" id="ARBA00006472"/>
    </source>
</evidence>
<evidence type="ECO:0000256" key="3">
    <source>
        <dbReference type="ARBA" id="ARBA00013252"/>
    </source>
</evidence>
<dbReference type="PANTHER" id="PTHR12599">
    <property type="entry name" value="PTERIN-4-ALPHA-CARBINOLAMINE DEHYDRATASE"/>
    <property type="match status" value="1"/>
</dbReference>
<evidence type="ECO:0000256" key="6">
    <source>
        <dbReference type="SAM" id="MobiDB-lite"/>
    </source>
</evidence>
<dbReference type="Proteomes" id="UP000070501">
    <property type="component" value="Unassembled WGS sequence"/>
</dbReference>
<gene>
    <name evidence="7" type="ORF">Micbo1qcDRAFT_26013</name>
</gene>
<sequence>MQAARVLRSCTSGLFSHCPARLPLATAAAPRNWSSHARSSQPQPPVRFAGRRMVSSQAVSFSKGVDEAAMSPKLQALLATADHGGRWALIPGGHGLERSFKFKTFAKTWDFMTAVSLQCKIKNHHPEWSNVYNTTYIRWTTHEPRGLSAKDIELAAICDQLAKDFGELQTASDTTVGGATTSTADAGRANPPPDGISCEIRGLADRVASGAGDCCVPKSKKSANGEGDATAS</sequence>
<keyword evidence="4" id="KW-0456">Lyase</keyword>
<dbReference type="AlphaFoldDB" id="A0A136JE03"/>